<protein>
    <submittedName>
        <fullName evidence="3">Uncharacterized protein</fullName>
    </submittedName>
</protein>
<feature type="compositionally biased region" description="Basic and acidic residues" evidence="1">
    <location>
        <begin position="435"/>
        <end position="445"/>
    </location>
</feature>
<dbReference type="Proteomes" id="UP000799776">
    <property type="component" value="Unassembled WGS sequence"/>
</dbReference>
<evidence type="ECO:0000313" key="4">
    <source>
        <dbReference type="Proteomes" id="UP000799776"/>
    </source>
</evidence>
<feature type="compositionally biased region" description="Basic residues" evidence="1">
    <location>
        <begin position="573"/>
        <end position="586"/>
    </location>
</feature>
<accession>A0A9P4M0M1</accession>
<keyword evidence="4" id="KW-1185">Reference proteome</keyword>
<gene>
    <name evidence="3" type="ORF">K490DRAFT_54719</name>
</gene>
<organism evidence="3 4">
    <name type="scientific">Saccharata proteae CBS 121410</name>
    <dbReference type="NCBI Taxonomy" id="1314787"/>
    <lineage>
        <taxon>Eukaryota</taxon>
        <taxon>Fungi</taxon>
        <taxon>Dikarya</taxon>
        <taxon>Ascomycota</taxon>
        <taxon>Pezizomycotina</taxon>
        <taxon>Dothideomycetes</taxon>
        <taxon>Dothideomycetes incertae sedis</taxon>
        <taxon>Botryosphaeriales</taxon>
        <taxon>Saccharataceae</taxon>
        <taxon>Saccharata</taxon>
    </lineage>
</organism>
<keyword evidence="2" id="KW-0732">Signal</keyword>
<feature type="compositionally biased region" description="Basic residues" evidence="1">
    <location>
        <begin position="225"/>
        <end position="234"/>
    </location>
</feature>
<comment type="caution">
    <text evidence="3">The sequence shown here is derived from an EMBL/GenBank/DDBJ whole genome shotgun (WGS) entry which is preliminary data.</text>
</comment>
<evidence type="ECO:0000313" key="3">
    <source>
        <dbReference type="EMBL" id="KAF2090327.1"/>
    </source>
</evidence>
<proteinExistence type="predicted"/>
<feature type="compositionally biased region" description="Gly residues" evidence="1">
    <location>
        <begin position="625"/>
        <end position="636"/>
    </location>
</feature>
<feature type="compositionally biased region" description="Low complexity" evidence="1">
    <location>
        <begin position="529"/>
        <end position="541"/>
    </location>
</feature>
<feature type="compositionally biased region" description="Basic and acidic residues" evidence="1">
    <location>
        <begin position="377"/>
        <end position="391"/>
    </location>
</feature>
<feature type="compositionally biased region" description="Polar residues" evidence="1">
    <location>
        <begin position="367"/>
        <end position="376"/>
    </location>
</feature>
<feature type="compositionally biased region" description="Basic and acidic residues" evidence="1">
    <location>
        <begin position="479"/>
        <end position="496"/>
    </location>
</feature>
<name>A0A9P4M0M1_9PEZI</name>
<feature type="region of interest" description="Disordered" evidence="1">
    <location>
        <begin position="272"/>
        <end position="648"/>
    </location>
</feature>
<evidence type="ECO:0000256" key="1">
    <source>
        <dbReference type="SAM" id="MobiDB-lite"/>
    </source>
</evidence>
<feature type="region of interest" description="Disordered" evidence="1">
    <location>
        <begin position="130"/>
        <end position="159"/>
    </location>
</feature>
<feature type="signal peptide" evidence="2">
    <location>
        <begin position="1"/>
        <end position="18"/>
    </location>
</feature>
<feature type="compositionally biased region" description="Polar residues" evidence="1">
    <location>
        <begin position="453"/>
        <end position="470"/>
    </location>
</feature>
<dbReference type="EMBL" id="ML978713">
    <property type="protein sequence ID" value="KAF2090327.1"/>
    <property type="molecule type" value="Genomic_DNA"/>
</dbReference>
<feature type="chain" id="PRO_5040497010" evidence="2">
    <location>
        <begin position="19"/>
        <end position="648"/>
    </location>
</feature>
<reference evidence="3" key="1">
    <citation type="journal article" date="2020" name="Stud. Mycol.">
        <title>101 Dothideomycetes genomes: a test case for predicting lifestyles and emergence of pathogens.</title>
        <authorList>
            <person name="Haridas S."/>
            <person name="Albert R."/>
            <person name="Binder M."/>
            <person name="Bloem J."/>
            <person name="Labutti K."/>
            <person name="Salamov A."/>
            <person name="Andreopoulos B."/>
            <person name="Baker S."/>
            <person name="Barry K."/>
            <person name="Bills G."/>
            <person name="Bluhm B."/>
            <person name="Cannon C."/>
            <person name="Castanera R."/>
            <person name="Culley D."/>
            <person name="Daum C."/>
            <person name="Ezra D."/>
            <person name="Gonzalez J."/>
            <person name="Henrissat B."/>
            <person name="Kuo A."/>
            <person name="Liang C."/>
            <person name="Lipzen A."/>
            <person name="Lutzoni F."/>
            <person name="Magnuson J."/>
            <person name="Mondo S."/>
            <person name="Nolan M."/>
            <person name="Ohm R."/>
            <person name="Pangilinan J."/>
            <person name="Park H.-J."/>
            <person name="Ramirez L."/>
            <person name="Alfaro M."/>
            <person name="Sun H."/>
            <person name="Tritt A."/>
            <person name="Yoshinaga Y."/>
            <person name="Zwiers L.-H."/>
            <person name="Turgeon B."/>
            <person name="Goodwin S."/>
            <person name="Spatafora J."/>
            <person name="Crous P."/>
            <person name="Grigoriev I."/>
        </authorList>
    </citation>
    <scope>NUCLEOTIDE SEQUENCE</scope>
    <source>
        <strain evidence="3">CBS 121410</strain>
    </source>
</reference>
<feature type="region of interest" description="Disordered" evidence="1">
    <location>
        <begin position="187"/>
        <end position="259"/>
    </location>
</feature>
<sequence length="648" mass="69726">MWALLGVMGVLGVLGVLGVRVVLASSECLRGCEGGLVVMQSVRMVHRNRIIAGRLSRKCQLSIVKCQVSSVKCQVSSGKCQVSSGKCQVSSGKCLRLLATRSPFYQCLDGHGKSVVDGSQDHQSALAVDLPRPVQTTVSSGPKLCRPPGNPSDDDTCPHLQLDTLDALQQTRENLLVSYIGTVPARRRRQNNASSASWRTYDSGNDKDESDAPAPSTQNYTPRSQRPRRSRRCSRQSPGTPANGDIEQPGPAHHGPTSVPLLSLLLSAPARSGYGVRPRETSWAPRQHREAAADSPCKDRSDAFTPLTNLEDLEHSFPHQYRRPPTPPTSYPSSPIALAICPQDDFKLPSLSPSPLPSPDAYPSSPNLNTHAQSPHQQHDEPQTLRSRESRSWLSDRASRTSDMDPSPITPMGPRLASQTFPMGHWGQVSPNTVGEKDGFERSDADGYAGSPALNTSTTRNYIYSTPSWDKSSRKALKRKDSFERSDAAVDSELAHPKTTPPQNYAQPTPLCDKNPHSTLHKRDSFQHPAAAAAAPLAPRASRSTNTPNRDPKPQHHTSPSTPPEADTSRITPRSRSRSRYLRARRNAAAAVGPIRGSRPHARARAAVDGGVRAVRRGGEDGGEGRGSSGGGVGDGGSDDGAEGQRGG</sequence>
<dbReference type="AlphaFoldDB" id="A0A9P4M0M1"/>
<feature type="compositionally biased region" description="Basic and acidic residues" evidence="1">
    <location>
        <begin position="287"/>
        <end position="302"/>
    </location>
</feature>
<evidence type="ECO:0000256" key="2">
    <source>
        <dbReference type="SAM" id="SignalP"/>
    </source>
</evidence>